<dbReference type="PROSITE" id="PS00280">
    <property type="entry name" value="BPTI_KUNITZ_1"/>
    <property type="match status" value="1"/>
</dbReference>
<evidence type="ECO:0000313" key="6">
    <source>
        <dbReference type="EnsemblMetazoa" id="XP_022660660"/>
    </source>
</evidence>
<feature type="region of interest" description="Disordered" evidence="3">
    <location>
        <begin position="151"/>
        <end position="175"/>
    </location>
</feature>
<feature type="signal peptide" evidence="4">
    <location>
        <begin position="1"/>
        <end position="28"/>
    </location>
</feature>
<evidence type="ECO:0000259" key="5">
    <source>
        <dbReference type="PROSITE" id="PS50279"/>
    </source>
</evidence>
<dbReference type="RefSeq" id="XP_022660660.1">
    <property type="nucleotide sequence ID" value="XM_022804925.1"/>
</dbReference>
<dbReference type="PANTHER" id="PTHR10083">
    <property type="entry name" value="KUNITZ-TYPE PROTEASE INHIBITOR-RELATED"/>
    <property type="match status" value="1"/>
</dbReference>
<name>A0A7M7K373_VARDE</name>
<dbReference type="SUPFAM" id="SSF57362">
    <property type="entry name" value="BPTI-like"/>
    <property type="match status" value="1"/>
</dbReference>
<reference evidence="6" key="1">
    <citation type="submission" date="2021-01" db="UniProtKB">
        <authorList>
            <consortium name="EnsemblMetazoa"/>
        </authorList>
    </citation>
    <scope>IDENTIFICATION</scope>
</reference>
<dbReference type="PROSITE" id="PS50279">
    <property type="entry name" value="BPTI_KUNITZ_2"/>
    <property type="match status" value="1"/>
</dbReference>
<dbReference type="AlphaFoldDB" id="A0A7M7K373"/>
<dbReference type="PRINTS" id="PR00759">
    <property type="entry name" value="BASICPTASE"/>
</dbReference>
<dbReference type="SMART" id="SM00131">
    <property type="entry name" value="KU"/>
    <property type="match status" value="1"/>
</dbReference>
<evidence type="ECO:0000256" key="3">
    <source>
        <dbReference type="SAM" id="MobiDB-lite"/>
    </source>
</evidence>
<feature type="chain" id="PRO_5029586290" description="BPTI/Kunitz inhibitor domain-containing protein" evidence="4">
    <location>
        <begin position="29"/>
        <end position="219"/>
    </location>
</feature>
<dbReference type="CDD" id="cd00109">
    <property type="entry name" value="Kunitz-type"/>
    <property type="match status" value="1"/>
</dbReference>
<dbReference type="EnsemblMetazoa" id="XM_022804925">
    <property type="protein sequence ID" value="XP_022660660"/>
    <property type="gene ID" value="LOC111250148"/>
</dbReference>
<keyword evidence="2" id="KW-0722">Serine protease inhibitor</keyword>
<dbReference type="GO" id="GO:0004867">
    <property type="term" value="F:serine-type endopeptidase inhibitor activity"/>
    <property type="evidence" value="ECO:0007669"/>
    <property type="project" value="UniProtKB-KW"/>
</dbReference>
<dbReference type="OrthoDB" id="4473401at2759"/>
<accession>A0A7M7K373</accession>
<dbReference type="InterPro" id="IPR036880">
    <property type="entry name" value="Kunitz_BPTI_sf"/>
</dbReference>
<dbReference type="InterPro" id="IPR020901">
    <property type="entry name" value="Prtase_inh_Kunz-CS"/>
</dbReference>
<organism evidence="6 7">
    <name type="scientific">Varroa destructor</name>
    <name type="common">Honeybee mite</name>
    <dbReference type="NCBI Taxonomy" id="109461"/>
    <lineage>
        <taxon>Eukaryota</taxon>
        <taxon>Metazoa</taxon>
        <taxon>Ecdysozoa</taxon>
        <taxon>Arthropoda</taxon>
        <taxon>Chelicerata</taxon>
        <taxon>Arachnida</taxon>
        <taxon>Acari</taxon>
        <taxon>Parasitiformes</taxon>
        <taxon>Mesostigmata</taxon>
        <taxon>Gamasina</taxon>
        <taxon>Dermanyssoidea</taxon>
        <taxon>Varroidae</taxon>
        <taxon>Varroa</taxon>
    </lineage>
</organism>
<evidence type="ECO:0000256" key="4">
    <source>
        <dbReference type="SAM" id="SignalP"/>
    </source>
</evidence>
<dbReference type="GeneID" id="111250148"/>
<dbReference type="Proteomes" id="UP000594260">
    <property type="component" value="Unplaced"/>
</dbReference>
<dbReference type="InterPro" id="IPR002223">
    <property type="entry name" value="Kunitz_BPTI"/>
</dbReference>
<protein>
    <recommendedName>
        <fullName evidence="5">BPTI/Kunitz inhibitor domain-containing protein</fullName>
    </recommendedName>
</protein>
<keyword evidence="1" id="KW-0646">Protease inhibitor</keyword>
<keyword evidence="7" id="KW-1185">Reference proteome</keyword>
<dbReference type="InterPro" id="IPR050098">
    <property type="entry name" value="TFPI/VKTCI-like"/>
</dbReference>
<feature type="domain" description="BPTI/Kunitz inhibitor" evidence="5">
    <location>
        <begin position="38"/>
        <end position="88"/>
    </location>
</feature>
<dbReference type="InParanoid" id="A0A7M7K373"/>
<sequence length="219" mass="24552">MMLSCLRSRLITPLTIELQFIIAVITSAAPPAPLDFRCSLEPITGACRAAFLGFYFDTDSRKCKQFTYGGCGGNGFIFYCMEECDLVCVQRKNIKDFIERIEQILAANASDELNSSPIASLDGNTATHSTKSNSRHLANAYNEHIKQEDAPSGTLWLNPKPMMKVNKNEPTRTRDGYRAFHDTKFRSKYICPLQEAFEAESLIDDVKDDQRGVTQSTTE</sequence>
<keyword evidence="4" id="KW-0732">Signal</keyword>
<dbReference type="Pfam" id="PF00014">
    <property type="entry name" value="Kunitz_BPTI"/>
    <property type="match status" value="1"/>
</dbReference>
<evidence type="ECO:0000256" key="2">
    <source>
        <dbReference type="ARBA" id="ARBA00022900"/>
    </source>
</evidence>
<proteinExistence type="predicted"/>
<feature type="compositionally biased region" description="Basic and acidic residues" evidence="3">
    <location>
        <begin position="166"/>
        <end position="175"/>
    </location>
</feature>
<dbReference type="Gene3D" id="4.10.410.10">
    <property type="entry name" value="Pancreatic trypsin inhibitor Kunitz domain"/>
    <property type="match status" value="1"/>
</dbReference>
<dbReference type="KEGG" id="vde:111250148"/>
<evidence type="ECO:0000313" key="7">
    <source>
        <dbReference type="Proteomes" id="UP000594260"/>
    </source>
</evidence>
<evidence type="ECO:0000256" key="1">
    <source>
        <dbReference type="ARBA" id="ARBA00022690"/>
    </source>
</evidence>